<feature type="domain" description="MAM" evidence="4">
    <location>
        <begin position="729"/>
        <end position="888"/>
    </location>
</feature>
<dbReference type="SMART" id="SM00137">
    <property type="entry name" value="MAM"/>
    <property type="match status" value="5"/>
</dbReference>
<feature type="disulfide bond" evidence="3">
    <location>
        <begin position="695"/>
        <end position="713"/>
    </location>
</feature>
<feature type="disulfide bond" evidence="3">
    <location>
        <begin position="905"/>
        <end position="917"/>
    </location>
</feature>
<dbReference type="Gene3D" id="4.10.400.10">
    <property type="entry name" value="Low-density Lipoprotein Receptor"/>
    <property type="match status" value="8"/>
</dbReference>
<feature type="disulfide bond" evidence="3">
    <location>
        <begin position="116"/>
        <end position="134"/>
    </location>
</feature>
<dbReference type="SUPFAM" id="SSF57424">
    <property type="entry name" value="LDL receptor-like module"/>
    <property type="match status" value="8"/>
</dbReference>
<name>A0A5A9PR70_9TELE</name>
<keyword evidence="1" id="KW-0677">Repeat</keyword>
<feature type="disulfide bond" evidence="3">
    <location>
        <begin position="688"/>
        <end position="700"/>
    </location>
</feature>
<evidence type="ECO:0000256" key="3">
    <source>
        <dbReference type="PROSITE-ProRule" id="PRU00124"/>
    </source>
</evidence>
<dbReference type="CDD" id="cd00112">
    <property type="entry name" value="LDLa"/>
    <property type="match status" value="8"/>
</dbReference>
<dbReference type="PROSITE" id="PS50068">
    <property type="entry name" value="LDLRA_2"/>
    <property type="match status" value="9"/>
</dbReference>
<feature type="disulfide bond" evidence="3">
    <location>
        <begin position="1105"/>
        <end position="1123"/>
    </location>
</feature>
<dbReference type="PANTHER" id="PTHR23282:SF140">
    <property type="entry name" value="MAM AND LDL-RECEPTOR CLASS A DOMAIN-CONTAINING PROTEIN 1"/>
    <property type="match status" value="1"/>
</dbReference>
<gene>
    <name evidence="5" type="ORF">E1301_Tti003356</name>
</gene>
<feature type="disulfide bond" evidence="3">
    <location>
        <begin position="1311"/>
        <end position="1323"/>
    </location>
</feature>
<sequence>MAVMRQTLTFDRHIGLLKGALKVLIKSKFLVEPQEVWSLSNPNPDPHIHPWMRSVVMLNSREEFKVLIRGLIFNSSDPYEVIAIDDLSFSKGCVAVGENEIRAPLPIQCASSQFHCGANECVDGVKVCDFTPDCPNGEDESSCLSQCDFESDSCSWHELAQGDGFEWVRGSANGDSEEYHDQTPPRDHSTNTSAGHFMFIFKNSTSFSQQALLRSPKFQQSGSDCILSFWHYNSGQSVGAAEMHLVIDGLDRSTTLWQTLYNQGNQWHPVTVQIGRQTRPFQLSVTKLSLGVYEGVSAIDDIMFHNCSLPGAMETCPSPGQFHCSRSKACVNYSQICDLIDDCGDGTDEENCSSELMCDFEEGLCSWTQDDVDDIFDWTRIQGPTPTFNTGPWKDHTRANVDGHFLYIESSEPQKFKDTATLISQPFLPTPRRGPEREPPCFFRFHYHMFGKNVFRLAVYIRTRDSGRGNLLWFCFGDQGNYWHKQILHINSAHPFQIIVEGTVGDDFRGDIAIDDLSFLGCEPFGGKLPSEEPSTAAPVPTISITPPHSCPPGQFVCKTTRQCVSLSQVCDFTPDCSDSSDEEHCVKEYCDFEGDALCGCGSPEGWYLYADSSNGGYGHTTDLLTPPITKTGPQCTLVFWYYMSGFTVGTLQVVLCAKRGISYMGDVVIDDVAFVDCAPPLRTDVPCDKNEFICANGHCISEDTLCDFIDHCGDGSDENHYICKGFSGRCNFEFDLCSWRQRQDDDFDWLIKAGDKPLTPRSRPSTDHTLRNPSGHYLYLEGSFPQTTGHIAQIIGPLFSRYSKDCKMVFYIHMSGEDIGTLNVYMVTNSNQLLLNLTDNQGNYWKRQEVPLSSPQNFHIMFEGKVGINAQGPICLDDITFSAGCILSSSFETVSSHTLLSGSCPPGFLKCDNGNCYKSEQTCDFTDNCGDGTDEMDCGTSCSFEHGRCGWKSSLADTFSWTLGVGSIHRIRPSHDHTLKNESATPAGFKGDKAHMRSSVWKESSARCKLSFWYYISEKARGIIRLFVKTENELREVWTQQVMYEEWRRAEVSLRKLRNFFLIFEAVRTRDVSGGVALDDLEFIDCEQQALRPGSCPAVTDFVCYNGDCIEYHLECDGKADCSDESDEMDCNGEGGYLFVNSSVQREGDVARLITTQQFPASIGICHLRFWFHMYGSHHMGTLKVYTVGHNGRPLLIWSACDNLGDNWIYTNVILSNISPFRVSIEAEVGANQWTVVAIDHLSFTRECHVGAPVTPVPQICHMEQFQCLYLFECIPLSLRCDGELDCQDHSDEDMCSSVVPGTVPPQGECETGEYSCSNSTCIPALLLCDAVLDCPNGEDENGCPIKECNDGELVCEATADCVAYYSRCDGVDDCPSFNSDESSCYECPFGYCLNGGVCVVKANGPICIDPSLVDNEELDRSGFDVHRELPSLAIKPRWSGHPRLNISVYPWKEEPKISTSKEAKLSFSNPLYKCSRSSEA</sequence>
<feature type="domain" description="MAM" evidence="4">
    <location>
        <begin position="51"/>
        <end position="95"/>
    </location>
</feature>
<dbReference type="Proteomes" id="UP000324632">
    <property type="component" value="Chromosome 3"/>
</dbReference>
<dbReference type="CDD" id="cd06263">
    <property type="entry name" value="MAM"/>
    <property type="match status" value="5"/>
</dbReference>
<feature type="domain" description="MAM" evidence="4">
    <location>
        <begin position="356"/>
        <end position="524"/>
    </location>
</feature>
<dbReference type="InterPro" id="IPR023415">
    <property type="entry name" value="LDLR_class-A_CS"/>
</dbReference>
<evidence type="ECO:0000259" key="4">
    <source>
        <dbReference type="PROSITE" id="PS50060"/>
    </source>
</evidence>
<keyword evidence="6" id="KW-1185">Reference proteome</keyword>
<dbReference type="InterPro" id="IPR036055">
    <property type="entry name" value="LDL_receptor-like_sf"/>
</dbReference>
<feature type="disulfide bond" evidence="3">
    <location>
        <begin position="1318"/>
        <end position="1336"/>
    </location>
</feature>
<organism evidence="5 6">
    <name type="scientific">Triplophysa tibetana</name>
    <dbReference type="NCBI Taxonomy" id="1572043"/>
    <lineage>
        <taxon>Eukaryota</taxon>
        <taxon>Metazoa</taxon>
        <taxon>Chordata</taxon>
        <taxon>Craniata</taxon>
        <taxon>Vertebrata</taxon>
        <taxon>Euteleostomi</taxon>
        <taxon>Actinopterygii</taxon>
        <taxon>Neopterygii</taxon>
        <taxon>Teleostei</taxon>
        <taxon>Ostariophysi</taxon>
        <taxon>Cypriniformes</taxon>
        <taxon>Nemacheilidae</taxon>
        <taxon>Triplophysa</taxon>
    </lineage>
</organism>
<feature type="disulfide bond" evidence="3">
    <location>
        <begin position="1117"/>
        <end position="1132"/>
    </location>
</feature>
<feature type="disulfide bond" evidence="3">
    <location>
        <begin position="571"/>
        <end position="586"/>
    </location>
</feature>
<evidence type="ECO:0000256" key="1">
    <source>
        <dbReference type="ARBA" id="ARBA00022737"/>
    </source>
</evidence>
<dbReference type="PROSITE" id="PS01209">
    <property type="entry name" value="LDLRA_1"/>
    <property type="match status" value="7"/>
</dbReference>
<feature type="domain" description="MAM" evidence="4">
    <location>
        <begin position="145"/>
        <end position="309"/>
    </location>
</feature>
<feature type="domain" description="MAM" evidence="4">
    <location>
        <begin position="1125"/>
        <end position="1251"/>
    </location>
</feature>
<dbReference type="PROSITE" id="PS50060">
    <property type="entry name" value="MAM_2"/>
    <property type="match status" value="6"/>
</dbReference>
<evidence type="ECO:0000256" key="2">
    <source>
        <dbReference type="ARBA" id="ARBA00023157"/>
    </source>
</evidence>
<dbReference type="InterPro" id="IPR013320">
    <property type="entry name" value="ConA-like_dom_sf"/>
</dbReference>
<dbReference type="PANTHER" id="PTHR23282">
    <property type="entry name" value="APICAL ENDOSOMAL GLYCOPROTEIN PRECURSOR"/>
    <property type="match status" value="1"/>
</dbReference>
<comment type="caution">
    <text evidence="3">Lacks conserved residue(s) required for the propagation of feature annotation.</text>
</comment>
<feature type="disulfide bond" evidence="3">
    <location>
        <begin position="109"/>
        <end position="121"/>
    </location>
</feature>
<keyword evidence="2 3" id="KW-1015">Disulfide bond</keyword>
<feature type="disulfide bond" evidence="3">
    <location>
        <begin position="912"/>
        <end position="930"/>
    </location>
</feature>
<feature type="disulfide bond" evidence="3">
    <location>
        <begin position="1330"/>
        <end position="1345"/>
    </location>
</feature>
<proteinExistence type="predicted"/>
<dbReference type="Pfam" id="PF00057">
    <property type="entry name" value="Ldl_recept_a"/>
    <property type="match status" value="6"/>
</dbReference>
<dbReference type="SMART" id="SM00192">
    <property type="entry name" value="LDLa"/>
    <property type="match status" value="9"/>
</dbReference>
<feature type="disulfide bond" evidence="3">
    <location>
        <begin position="924"/>
        <end position="939"/>
    </location>
</feature>
<dbReference type="InterPro" id="IPR002172">
    <property type="entry name" value="LDrepeatLR_classA_rpt"/>
</dbReference>
<comment type="caution">
    <text evidence="5">The sequence shown here is derived from an EMBL/GenBank/DDBJ whole genome shotgun (WGS) entry which is preliminary data.</text>
</comment>
<dbReference type="Pfam" id="PF00629">
    <property type="entry name" value="MAM"/>
    <property type="match status" value="6"/>
</dbReference>
<dbReference type="PRINTS" id="PR00261">
    <property type="entry name" value="LDLRECEPTOR"/>
</dbReference>
<dbReference type="InterPro" id="IPR000998">
    <property type="entry name" value="MAM_dom"/>
</dbReference>
<evidence type="ECO:0000313" key="6">
    <source>
        <dbReference type="Proteomes" id="UP000324632"/>
    </source>
</evidence>
<feature type="disulfide bond" evidence="3">
    <location>
        <begin position="337"/>
        <end position="352"/>
    </location>
</feature>
<dbReference type="InterPro" id="IPR051560">
    <property type="entry name" value="MAM_domain-containing"/>
</dbReference>
<reference evidence="5 6" key="1">
    <citation type="journal article" date="2019" name="Mol. Ecol. Resour.">
        <title>Chromosome-level genome assembly of Triplophysa tibetana, a fish adapted to the harsh high-altitude environment of the Tibetan Plateau.</title>
        <authorList>
            <person name="Yang X."/>
            <person name="Liu H."/>
            <person name="Ma Z."/>
            <person name="Zou Y."/>
            <person name="Zou M."/>
            <person name="Mao Y."/>
            <person name="Li X."/>
            <person name="Wang H."/>
            <person name="Chen T."/>
            <person name="Wang W."/>
            <person name="Yang R."/>
        </authorList>
    </citation>
    <scope>NUCLEOTIDE SEQUENCE [LARGE SCALE GENOMIC DNA]</scope>
    <source>
        <strain evidence="5">TTIB1903HZAU</strain>
        <tissue evidence="5">Muscle</tissue>
    </source>
</reference>
<feature type="domain" description="MAM" evidence="4">
    <location>
        <begin position="941"/>
        <end position="1089"/>
    </location>
</feature>
<dbReference type="EMBL" id="SOYY01000003">
    <property type="protein sequence ID" value="KAA0723529.1"/>
    <property type="molecule type" value="Genomic_DNA"/>
</dbReference>
<dbReference type="GO" id="GO:0016020">
    <property type="term" value="C:membrane"/>
    <property type="evidence" value="ECO:0007669"/>
    <property type="project" value="InterPro"/>
</dbReference>
<dbReference type="Gene3D" id="2.60.120.200">
    <property type="match status" value="7"/>
</dbReference>
<dbReference type="FunFam" id="2.60.120.200:FF:000182">
    <property type="entry name" value="MAM and LDL-receptor class A domain-containing protein 1"/>
    <property type="match status" value="1"/>
</dbReference>
<keyword evidence="5" id="KW-0675">Receptor</keyword>
<protein>
    <submittedName>
        <fullName evidence="5">MAM and LDL-receptor class A domain-containing protein 1</fullName>
    </submittedName>
</protein>
<feature type="disulfide bond" evidence="3">
    <location>
        <begin position="1282"/>
        <end position="1297"/>
    </location>
</feature>
<dbReference type="SUPFAM" id="SSF49899">
    <property type="entry name" value="Concanavalin A-like lectins/glucanases"/>
    <property type="match status" value="6"/>
</dbReference>
<accession>A0A5A9PR70</accession>
<feature type="disulfide bond" evidence="3">
    <location>
        <begin position="128"/>
        <end position="143"/>
    </location>
</feature>
<evidence type="ECO:0000313" key="5">
    <source>
        <dbReference type="EMBL" id="KAA0723529.1"/>
    </source>
</evidence>